<dbReference type="PROSITE" id="PS51722">
    <property type="entry name" value="G_TR_2"/>
    <property type="match status" value="1"/>
</dbReference>
<sequence>MATATASRLAVPISNIRNFSIIAHIDHGKSTLADKLLELTGTVQKREMKEQFLDNMDLERERGITIKLQAARMRYIMNNEPYCLNLIDTPGHVDFSYEVSRSLAACEGALLVVDASQGVEAQTLANVYLALENDLEIIPVLNKIDLPGAEPDRVAQEIEEIIGMDCSNAIRCSAKDTAKSPLRALIFDSYYDPYRGVIVYFRVVDGTIKKGEKICFMASGKEYVADEIGVLSPTQMQVSELYAGEVGYLSASIRSVADARVGDTITHASKKAECALPGYSEATPMVFCGLFPIDADQFEELREALEKLQLNDAALKFEPESSSAMGFGFRCGFLGLLHMEIVQERLEREYNLNLIITAPSVVYHVNLADGETIEMLTPKEYIGPIMELGQERRGEFKEMNFITENRASVVYELPLAEMVGDFFDQLKSRSKGYASMEYSLIGYRESNLVKLDIQINGDPVEALSTIVHRDKAYSVGRALTQKLKELIPRQMFRVPIQACIGAKVIASEALSAIRKDVLSKCYGGDISRKKKLLKKQAEGKKRMKAIGRVDVPQEAFMAVLKLEKESST</sequence>
<dbReference type="Gene3D" id="3.40.50.300">
    <property type="entry name" value="P-loop containing nucleotide triphosphate hydrolases"/>
    <property type="match status" value="1"/>
</dbReference>
<dbReference type="PROSITE" id="PS00301">
    <property type="entry name" value="G_TR_1"/>
    <property type="match status" value="1"/>
</dbReference>
<keyword evidence="3 6" id="KW-0378">Hydrolase</keyword>
<comment type="similarity">
    <text evidence="6">Belongs to the GTP-binding elongation factor family. LepA subfamily.</text>
</comment>
<dbReference type="Gramene" id="LPERR02G03830.1">
    <property type="protein sequence ID" value="LPERR02G03830.1"/>
    <property type="gene ID" value="LPERR02G03830"/>
</dbReference>
<protein>
    <recommendedName>
        <fullName evidence="6">Translation factor GUF1 homolog, mitochondrial</fullName>
        <ecNumber evidence="6">3.6.5.n1</ecNumber>
    </recommendedName>
    <alternativeName>
        <fullName evidence="6">Elongation factor 4 homolog</fullName>
        <shortName evidence="6">EF-4</shortName>
    </alternativeName>
    <alternativeName>
        <fullName evidence="6">GTPase GUF1 homolog</fullName>
    </alternativeName>
    <alternativeName>
        <fullName evidence="6">Ribosomal back-translocase</fullName>
    </alternativeName>
</protein>
<dbReference type="GO" id="GO:0045727">
    <property type="term" value="P:positive regulation of translation"/>
    <property type="evidence" value="ECO:0007669"/>
    <property type="project" value="UniProtKB-UniRule"/>
</dbReference>
<accession>A0A0D9VCE0</accession>
<dbReference type="PANTHER" id="PTHR43512:SF4">
    <property type="entry name" value="TRANSLATION FACTOR GUF1 HOMOLOG, CHLOROPLASTIC"/>
    <property type="match status" value="1"/>
</dbReference>
<keyword evidence="9" id="KW-1185">Reference proteome</keyword>
<dbReference type="GO" id="GO:0005743">
    <property type="term" value="C:mitochondrial inner membrane"/>
    <property type="evidence" value="ECO:0007669"/>
    <property type="project" value="UniProtKB-SubCell"/>
</dbReference>
<keyword evidence="6" id="KW-0999">Mitochondrion inner membrane</keyword>
<dbReference type="Pfam" id="PF00009">
    <property type="entry name" value="GTP_EFTU"/>
    <property type="match status" value="1"/>
</dbReference>
<evidence type="ECO:0000256" key="3">
    <source>
        <dbReference type="ARBA" id="ARBA00022801"/>
    </source>
</evidence>
<dbReference type="InterPro" id="IPR005225">
    <property type="entry name" value="Small_GTP-bd"/>
</dbReference>
<dbReference type="InterPro" id="IPR009000">
    <property type="entry name" value="Transl_B-barrel_sf"/>
</dbReference>
<dbReference type="InterPro" id="IPR000795">
    <property type="entry name" value="T_Tr_GTP-bd_dom"/>
</dbReference>
<dbReference type="CDD" id="cd03709">
    <property type="entry name" value="lepA_C"/>
    <property type="match status" value="1"/>
</dbReference>
<dbReference type="NCBIfam" id="TIGR01393">
    <property type="entry name" value="lepA"/>
    <property type="match status" value="1"/>
</dbReference>
<dbReference type="Gene3D" id="3.30.70.2570">
    <property type="entry name" value="Elongation factor 4, C-terminal domain"/>
    <property type="match status" value="1"/>
</dbReference>
<dbReference type="STRING" id="77586.A0A0D9VCE0"/>
<evidence type="ECO:0000259" key="7">
    <source>
        <dbReference type="PROSITE" id="PS51722"/>
    </source>
</evidence>
<dbReference type="CDD" id="cd01890">
    <property type="entry name" value="LepA"/>
    <property type="match status" value="1"/>
</dbReference>
<evidence type="ECO:0000256" key="6">
    <source>
        <dbReference type="HAMAP-Rule" id="MF_03137"/>
    </source>
</evidence>
<dbReference type="PANTHER" id="PTHR43512">
    <property type="entry name" value="TRANSLATION FACTOR GUF1-RELATED"/>
    <property type="match status" value="1"/>
</dbReference>
<dbReference type="FunFam" id="3.40.50.300:FF:000078">
    <property type="entry name" value="Elongation factor 4"/>
    <property type="match status" value="1"/>
</dbReference>
<keyword evidence="5 6" id="KW-0342">GTP-binding</keyword>
<dbReference type="HOGENOM" id="CLU_009995_3_3_1"/>
<evidence type="ECO:0000313" key="8">
    <source>
        <dbReference type="EnsemblPlants" id="LPERR02G03830.1"/>
    </source>
</evidence>
<dbReference type="SUPFAM" id="SSF52540">
    <property type="entry name" value="P-loop containing nucleoside triphosphate hydrolases"/>
    <property type="match status" value="1"/>
</dbReference>
<dbReference type="Pfam" id="PF06421">
    <property type="entry name" value="LepA_C"/>
    <property type="match status" value="1"/>
</dbReference>
<dbReference type="HAMAP" id="MF_00071">
    <property type="entry name" value="LepA"/>
    <property type="match status" value="1"/>
</dbReference>
<feature type="binding site" evidence="6">
    <location>
        <begin position="142"/>
        <end position="145"/>
    </location>
    <ligand>
        <name>GTP</name>
        <dbReference type="ChEBI" id="CHEBI:37565"/>
    </ligand>
</feature>
<dbReference type="InterPro" id="IPR035647">
    <property type="entry name" value="EFG_III/V"/>
</dbReference>
<dbReference type="Gene3D" id="3.30.70.240">
    <property type="match status" value="1"/>
</dbReference>
<comment type="catalytic activity">
    <reaction evidence="6">
        <text>GTP + H2O = GDP + phosphate + H(+)</text>
        <dbReference type="Rhea" id="RHEA:19669"/>
        <dbReference type="ChEBI" id="CHEBI:15377"/>
        <dbReference type="ChEBI" id="CHEBI:15378"/>
        <dbReference type="ChEBI" id="CHEBI:37565"/>
        <dbReference type="ChEBI" id="CHEBI:43474"/>
        <dbReference type="ChEBI" id="CHEBI:58189"/>
        <dbReference type="EC" id="3.6.5.n1"/>
    </reaction>
</comment>
<dbReference type="SUPFAM" id="SSF50447">
    <property type="entry name" value="Translation proteins"/>
    <property type="match status" value="1"/>
</dbReference>
<dbReference type="InterPro" id="IPR027417">
    <property type="entry name" value="P-loop_NTPase"/>
</dbReference>
<dbReference type="GO" id="GO:0006412">
    <property type="term" value="P:translation"/>
    <property type="evidence" value="ECO:0007669"/>
    <property type="project" value="UniProtKB-KW"/>
</dbReference>
<dbReference type="GO" id="GO:0005525">
    <property type="term" value="F:GTP binding"/>
    <property type="evidence" value="ECO:0007669"/>
    <property type="project" value="UniProtKB-UniRule"/>
</dbReference>
<dbReference type="InterPro" id="IPR004161">
    <property type="entry name" value="EFTu-like_2"/>
</dbReference>
<dbReference type="EC" id="3.6.5.n1" evidence="6"/>
<dbReference type="GO" id="GO:0005759">
    <property type="term" value="C:mitochondrial matrix"/>
    <property type="evidence" value="ECO:0007669"/>
    <property type="project" value="UniProtKB-UniRule"/>
</dbReference>
<dbReference type="InterPro" id="IPR038363">
    <property type="entry name" value="LepA_C_sf"/>
</dbReference>
<name>A0A0D9VCE0_9ORYZ</name>
<feature type="binding site" evidence="6">
    <location>
        <begin position="88"/>
        <end position="92"/>
    </location>
    <ligand>
        <name>GTP</name>
        <dbReference type="ChEBI" id="CHEBI:37565"/>
    </ligand>
</feature>
<dbReference type="InterPro" id="IPR000640">
    <property type="entry name" value="EFG_V-like"/>
</dbReference>
<dbReference type="Gene3D" id="3.30.70.870">
    <property type="entry name" value="Elongation Factor G (Translational Gtpase), domain 3"/>
    <property type="match status" value="1"/>
</dbReference>
<comment type="function">
    <text evidence="6">Promotes mitochondrial protein synthesis. May act as a fidelity factor of the translation reaction, by catalyzing a one-codon backward translocation of tRNAs on improperly translocated ribosomes. Binds to mitochondrial ribosomes in a GTP-dependent manner.</text>
</comment>
<dbReference type="AlphaFoldDB" id="A0A0D9VCE0"/>
<evidence type="ECO:0000256" key="4">
    <source>
        <dbReference type="ARBA" id="ARBA00022917"/>
    </source>
</evidence>
<evidence type="ECO:0000256" key="5">
    <source>
        <dbReference type="ARBA" id="ARBA00023134"/>
    </source>
</evidence>
<dbReference type="InterPro" id="IPR006297">
    <property type="entry name" value="EF-4"/>
</dbReference>
<keyword evidence="2 6" id="KW-0547">Nucleotide-binding</keyword>
<dbReference type="InterPro" id="IPR013842">
    <property type="entry name" value="LepA_CTD"/>
</dbReference>
<dbReference type="EnsemblPlants" id="LPERR02G03830.1">
    <property type="protein sequence ID" value="LPERR02G03830.1"/>
    <property type="gene ID" value="LPERR02G03830"/>
</dbReference>
<dbReference type="InterPro" id="IPR031157">
    <property type="entry name" value="G_TR_CS"/>
</dbReference>
<dbReference type="NCBIfam" id="TIGR00231">
    <property type="entry name" value="small_GTP"/>
    <property type="match status" value="1"/>
</dbReference>
<dbReference type="InterPro" id="IPR035654">
    <property type="entry name" value="LepA_IV"/>
</dbReference>
<proteinExistence type="inferred from homology"/>
<reference evidence="8" key="3">
    <citation type="submission" date="2015-04" db="UniProtKB">
        <authorList>
            <consortium name="EnsemblPlants"/>
        </authorList>
    </citation>
    <scope>IDENTIFICATION</scope>
</reference>
<comment type="similarity">
    <text evidence="1">Belongs to the TRAFAC class translation factor GTPase superfamily. Classic translation factor GTPase family. LepA subfamily.</text>
</comment>
<dbReference type="Proteomes" id="UP000032180">
    <property type="component" value="Chromosome 2"/>
</dbReference>
<organism evidence="8 9">
    <name type="scientific">Leersia perrieri</name>
    <dbReference type="NCBI Taxonomy" id="77586"/>
    <lineage>
        <taxon>Eukaryota</taxon>
        <taxon>Viridiplantae</taxon>
        <taxon>Streptophyta</taxon>
        <taxon>Embryophyta</taxon>
        <taxon>Tracheophyta</taxon>
        <taxon>Spermatophyta</taxon>
        <taxon>Magnoliopsida</taxon>
        <taxon>Liliopsida</taxon>
        <taxon>Poales</taxon>
        <taxon>Poaceae</taxon>
        <taxon>BOP clade</taxon>
        <taxon>Oryzoideae</taxon>
        <taxon>Oryzeae</taxon>
        <taxon>Oryzinae</taxon>
        <taxon>Leersia</taxon>
    </lineage>
</organism>
<dbReference type="GO" id="GO:0043022">
    <property type="term" value="F:ribosome binding"/>
    <property type="evidence" value="ECO:0007669"/>
    <property type="project" value="UniProtKB-UniRule"/>
</dbReference>
<evidence type="ECO:0000256" key="1">
    <source>
        <dbReference type="ARBA" id="ARBA00005454"/>
    </source>
</evidence>
<dbReference type="eggNOG" id="KOG0462">
    <property type="taxonomic scope" value="Eukaryota"/>
</dbReference>
<dbReference type="Pfam" id="PF03144">
    <property type="entry name" value="GTP_EFTU_D2"/>
    <property type="match status" value="1"/>
</dbReference>
<dbReference type="CDD" id="cd16260">
    <property type="entry name" value="EF4_III"/>
    <property type="match status" value="1"/>
</dbReference>
<comment type="subcellular location">
    <subcellularLocation>
        <location evidence="6">Mitochondrion inner membrane</location>
        <topology evidence="6">Peripheral membrane protein</topology>
        <orientation evidence="6">Matrix side</orientation>
    </subcellularLocation>
</comment>
<reference evidence="9" key="2">
    <citation type="submission" date="2013-12" db="EMBL/GenBank/DDBJ databases">
        <authorList>
            <person name="Yu Y."/>
            <person name="Lee S."/>
            <person name="de Baynast K."/>
            <person name="Wissotski M."/>
            <person name="Liu L."/>
            <person name="Talag J."/>
            <person name="Goicoechea J."/>
            <person name="Angelova A."/>
            <person name="Jetty R."/>
            <person name="Kudrna D."/>
            <person name="Golser W."/>
            <person name="Rivera L."/>
            <person name="Zhang J."/>
            <person name="Wing R."/>
        </authorList>
    </citation>
    <scope>NUCLEOTIDE SEQUENCE</scope>
</reference>
<keyword evidence="4 6" id="KW-0648">Protein biosynthesis</keyword>
<dbReference type="CDD" id="cd03699">
    <property type="entry name" value="EF4_II"/>
    <property type="match status" value="1"/>
</dbReference>
<keyword evidence="6" id="KW-0472">Membrane</keyword>
<dbReference type="GO" id="GO:0003924">
    <property type="term" value="F:GTPase activity"/>
    <property type="evidence" value="ECO:0007669"/>
    <property type="project" value="UniProtKB-UniRule"/>
</dbReference>
<reference evidence="8 9" key="1">
    <citation type="submission" date="2012-08" db="EMBL/GenBank/DDBJ databases">
        <title>Oryza genome evolution.</title>
        <authorList>
            <person name="Wing R.A."/>
        </authorList>
    </citation>
    <scope>NUCLEOTIDE SEQUENCE</scope>
</reference>
<dbReference type="Pfam" id="PF00679">
    <property type="entry name" value="EFG_C"/>
    <property type="match status" value="1"/>
</dbReference>
<keyword evidence="6" id="KW-0496">Mitochondrion</keyword>
<dbReference type="FunFam" id="2.40.30.10:FF:000015">
    <property type="entry name" value="Translation factor GUF1, mitochondrial"/>
    <property type="match status" value="1"/>
</dbReference>
<dbReference type="FunFam" id="3.30.70.870:FF:000004">
    <property type="entry name" value="Translation factor GUF1, mitochondrial"/>
    <property type="match status" value="1"/>
</dbReference>
<evidence type="ECO:0000256" key="2">
    <source>
        <dbReference type="ARBA" id="ARBA00022741"/>
    </source>
</evidence>
<dbReference type="FunFam" id="3.30.70.2570:FF:000001">
    <property type="entry name" value="Translation factor GUF1, mitochondrial"/>
    <property type="match status" value="1"/>
</dbReference>
<dbReference type="Gene3D" id="2.40.30.10">
    <property type="entry name" value="Translation factors"/>
    <property type="match status" value="1"/>
</dbReference>
<evidence type="ECO:0000313" key="9">
    <source>
        <dbReference type="Proteomes" id="UP000032180"/>
    </source>
</evidence>
<feature type="domain" description="Tr-type G" evidence="7">
    <location>
        <begin position="14"/>
        <end position="236"/>
    </location>
</feature>
<feature type="binding site" evidence="6">
    <location>
        <begin position="23"/>
        <end position="30"/>
    </location>
    <ligand>
        <name>GTP</name>
        <dbReference type="ChEBI" id="CHEBI:37565"/>
    </ligand>
</feature>
<dbReference type="PRINTS" id="PR00315">
    <property type="entry name" value="ELONGATNFCT"/>
</dbReference>
<dbReference type="SUPFAM" id="SSF54980">
    <property type="entry name" value="EF-G C-terminal domain-like"/>
    <property type="match status" value="2"/>
</dbReference>